<dbReference type="SUPFAM" id="SSF55811">
    <property type="entry name" value="Nudix"/>
    <property type="match status" value="1"/>
</dbReference>
<evidence type="ECO:0000259" key="1">
    <source>
        <dbReference type="PROSITE" id="PS51462"/>
    </source>
</evidence>
<keyword evidence="3" id="KW-1185">Reference proteome</keyword>
<dbReference type="InterPro" id="IPR015797">
    <property type="entry name" value="NUDIX_hydrolase-like_dom_sf"/>
</dbReference>
<dbReference type="OrthoDB" id="9761969at2"/>
<name>A0A2S5R7V6_9PROT</name>
<proteinExistence type="predicted"/>
<dbReference type="InterPro" id="IPR000086">
    <property type="entry name" value="NUDIX_hydrolase_dom"/>
</dbReference>
<dbReference type="EMBL" id="PHHC01000105">
    <property type="protein sequence ID" value="PPE03421.1"/>
    <property type="molecule type" value="Genomic_DNA"/>
</dbReference>
<protein>
    <recommendedName>
        <fullName evidence="1">Nudix hydrolase domain-containing protein</fullName>
    </recommendedName>
</protein>
<dbReference type="RefSeq" id="WP_104207115.1">
    <property type="nucleotide sequence ID" value="NZ_PHHC01000105.1"/>
</dbReference>
<dbReference type="PROSITE" id="PS51462">
    <property type="entry name" value="NUDIX"/>
    <property type="match status" value="1"/>
</dbReference>
<accession>A0A2S5R7V6</accession>
<evidence type="ECO:0000313" key="2">
    <source>
        <dbReference type="EMBL" id="PPE03421.1"/>
    </source>
</evidence>
<comment type="caution">
    <text evidence="2">The sequence shown here is derived from an EMBL/GenBank/DDBJ whole genome shotgun (WGS) entry which is preliminary data.</text>
</comment>
<dbReference type="Pfam" id="PF00293">
    <property type="entry name" value="NUDIX"/>
    <property type="match status" value="1"/>
</dbReference>
<reference evidence="2 3" key="1">
    <citation type="submission" date="2017-11" db="EMBL/GenBank/DDBJ databases">
        <title>Comparative genomic analysis of Holospora spp., intranuclear symbionts of paramecia.</title>
        <authorList>
            <person name="Garushyants S.K."/>
            <person name="Beliavskaya A."/>
            <person name="Malko D.B."/>
            <person name="Logacheva M.D."/>
            <person name="Rautian M.S."/>
            <person name="Gelfand M.S."/>
        </authorList>
    </citation>
    <scope>NUCLEOTIDE SEQUENCE [LARGE SCALE GENOMIC DNA]</scope>
    <source>
        <strain evidence="3">02AZ16</strain>
    </source>
</reference>
<dbReference type="AlphaFoldDB" id="A0A2S5R7V6"/>
<gene>
    <name evidence="2" type="ORF">HCUR_01160</name>
</gene>
<feature type="domain" description="Nudix hydrolase" evidence="1">
    <location>
        <begin position="1"/>
        <end position="139"/>
    </location>
</feature>
<dbReference type="GO" id="GO:0003824">
    <property type="term" value="F:catalytic activity"/>
    <property type="evidence" value="ECO:0007669"/>
    <property type="project" value="UniProtKB-ARBA"/>
</dbReference>
<evidence type="ECO:0000313" key="3">
    <source>
        <dbReference type="Proteomes" id="UP000239425"/>
    </source>
</evidence>
<organism evidence="2 3">
    <name type="scientific">Holospora curviuscula</name>
    <dbReference type="NCBI Taxonomy" id="1082868"/>
    <lineage>
        <taxon>Bacteria</taxon>
        <taxon>Pseudomonadati</taxon>
        <taxon>Pseudomonadota</taxon>
        <taxon>Alphaproteobacteria</taxon>
        <taxon>Holosporales</taxon>
        <taxon>Holosporaceae</taxon>
        <taxon>Holospora</taxon>
    </lineage>
</organism>
<sequence length="146" mass="16969">MMIILRLILKKDKKILLITRSPTNKIWASHWHCVTRNIEAGESLKEAIIREAAEEVGLKLKGLALENTVFCIEKDYCFPMKKFYALELFFVSDLGDHQEPTNLEPSKQDSLGWFDPYKLPEPMIPGVAFGIKSYFNNQRYVEFRNV</sequence>
<dbReference type="Gene3D" id="3.90.79.10">
    <property type="entry name" value="Nucleoside Triphosphate Pyrophosphohydrolase"/>
    <property type="match status" value="1"/>
</dbReference>
<dbReference type="Proteomes" id="UP000239425">
    <property type="component" value="Unassembled WGS sequence"/>
</dbReference>